<evidence type="ECO:0000313" key="1">
    <source>
        <dbReference type="EMBL" id="CCA22791.1"/>
    </source>
</evidence>
<dbReference type="AlphaFoldDB" id="F0WNA2"/>
<reference evidence="1" key="1">
    <citation type="journal article" date="2011" name="PLoS Biol.">
        <title>Gene gain and loss during evolution of obligate parasitism in the white rust pathogen of Arabidopsis thaliana.</title>
        <authorList>
            <person name="Kemen E."/>
            <person name="Gardiner A."/>
            <person name="Schultz-Larsen T."/>
            <person name="Kemen A.C."/>
            <person name="Balmuth A.L."/>
            <person name="Robert-Seilaniantz A."/>
            <person name="Bailey K."/>
            <person name="Holub E."/>
            <person name="Studholme D.J."/>
            <person name="Maclean D."/>
            <person name="Jones J.D."/>
        </authorList>
    </citation>
    <scope>NUCLEOTIDE SEQUENCE</scope>
</reference>
<gene>
    <name evidence="1" type="primary">AlNc14C168G7934</name>
    <name evidence="1" type="ORF">ALNC14_089340</name>
</gene>
<accession>F0WNA2</accession>
<proteinExistence type="predicted"/>
<sequence>MGGSSSNGIFTQKNAVPHGPVLALWGIYDPEGSYSVVNADFDVVSISEGIKECVTQGSTRFDHGEAANLIWMQISYDDEATVIDTANKLIDSTLSFLAGCSVCNLSDRSQNDSSHSSNPTNASNAQADLKRMVLDSTAVSGTISADAPHQYGPNLL</sequence>
<dbReference type="HOGENOM" id="CLU_1689940_0_0_1"/>
<protein>
    <submittedName>
        <fullName evidence="1">AlNc14C168G7934 protein</fullName>
    </submittedName>
</protein>
<dbReference type="EMBL" id="FR824213">
    <property type="protein sequence ID" value="CCA22791.1"/>
    <property type="molecule type" value="Genomic_DNA"/>
</dbReference>
<name>F0WNA2_9STRA</name>
<organism evidence="1">
    <name type="scientific">Albugo laibachii Nc14</name>
    <dbReference type="NCBI Taxonomy" id="890382"/>
    <lineage>
        <taxon>Eukaryota</taxon>
        <taxon>Sar</taxon>
        <taxon>Stramenopiles</taxon>
        <taxon>Oomycota</taxon>
        <taxon>Peronosporomycetes</taxon>
        <taxon>Albuginales</taxon>
        <taxon>Albuginaceae</taxon>
        <taxon>Albugo</taxon>
    </lineage>
</organism>
<reference evidence="1" key="2">
    <citation type="submission" date="2011-02" db="EMBL/GenBank/DDBJ databases">
        <authorList>
            <person name="MacLean D."/>
        </authorList>
    </citation>
    <scope>NUCLEOTIDE SEQUENCE</scope>
</reference>